<gene>
    <name evidence="2" type="ORF">NPX13_g9831</name>
</gene>
<protein>
    <recommendedName>
        <fullName evidence="1">Heterokaryon incompatibility domain-containing protein</fullName>
    </recommendedName>
</protein>
<evidence type="ECO:0000313" key="2">
    <source>
        <dbReference type="EMBL" id="KAJ3557910.1"/>
    </source>
</evidence>
<dbReference type="PANTHER" id="PTHR24148:SF64">
    <property type="entry name" value="HETEROKARYON INCOMPATIBILITY DOMAIN-CONTAINING PROTEIN"/>
    <property type="match status" value="1"/>
</dbReference>
<proteinExistence type="predicted"/>
<accession>A0A9W8THC3</accession>
<dbReference type="PANTHER" id="PTHR24148">
    <property type="entry name" value="ANKYRIN REPEAT DOMAIN-CONTAINING PROTEIN 39 HOMOLOG-RELATED"/>
    <property type="match status" value="1"/>
</dbReference>
<dbReference type="InterPro" id="IPR010730">
    <property type="entry name" value="HET"/>
</dbReference>
<feature type="domain" description="Heterokaryon incompatibility" evidence="1">
    <location>
        <begin position="45"/>
        <end position="214"/>
    </location>
</feature>
<dbReference type="VEuPathDB" id="FungiDB:F4678DRAFT_484473"/>
<dbReference type="InterPro" id="IPR052895">
    <property type="entry name" value="HetReg/Transcr_Mod"/>
</dbReference>
<sequence>MENNREALNTYLSPYNIRLLRINVNISDPDAGELMVVHLDELPPYYALSHCWGQQVQNTDIVIGGTSIPILTELYVAIQRLRALAATAIDHPPLDPPLEYVWIDSICINQHDAQERSTQVQLMGAIYSRAIRTLIWLGPEFDSSFAAWKLIDDIYDIFHVETPTAQTLEDIPQCMYSDAIHAMFELPPWDSPVWSYLKQLLDLRWFSRIWVIQEVVNSRRDPIIIHGQTLHSWHRLGWAAAWLRRKGYTRLPQVSQTILNVDMLCILRRSRVAWPLDALLSVTQVKFHATDQRDKVWSLLGLAAECCSDRERETRTVRSIESIPYELRPDYTLSTTQVYQRVSRYLLTHNHTLALLTRTRGPIGSLSRTRRTTELPDLPSWVPDYSDFVGYNRHIRTSFSWVHYAPDKQQQPATLGYPKNYAAAAQTSLNIYDEEKVCRADDSVSESQNGSTLVSVAL</sequence>
<name>A0A9W8THC3_9PEZI</name>
<dbReference type="AlphaFoldDB" id="A0A9W8THC3"/>
<comment type="caution">
    <text evidence="2">The sequence shown here is derived from an EMBL/GenBank/DDBJ whole genome shotgun (WGS) entry which is preliminary data.</text>
</comment>
<organism evidence="2 3">
    <name type="scientific">Xylaria arbuscula</name>
    <dbReference type="NCBI Taxonomy" id="114810"/>
    <lineage>
        <taxon>Eukaryota</taxon>
        <taxon>Fungi</taxon>
        <taxon>Dikarya</taxon>
        <taxon>Ascomycota</taxon>
        <taxon>Pezizomycotina</taxon>
        <taxon>Sordariomycetes</taxon>
        <taxon>Xylariomycetidae</taxon>
        <taxon>Xylariales</taxon>
        <taxon>Xylariaceae</taxon>
        <taxon>Xylaria</taxon>
    </lineage>
</organism>
<dbReference type="EMBL" id="JANPWZ010002546">
    <property type="protein sequence ID" value="KAJ3557910.1"/>
    <property type="molecule type" value="Genomic_DNA"/>
</dbReference>
<evidence type="ECO:0000313" key="3">
    <source>
        <dbReference type="Proteomes" id="UP001148614"/>
    </source>
</evidence>
<dbReference type="Pfam" id="PF06985">
    <property type="entry name" value="HET"/>
    <property type="match status" value="1"/>
</dbReference>
<evidence type="ECO:0000259" key="1">
    <source>
        <dbReference type="Pfam" id="PF06985"/>
    </source>
</evidence>
<keyword evidence="3" id="KW-1185">Reference proteome</keyword>
<dbReference type="Proteomes" id="UP001148614">
    <property type="component" value="Unassembled WGS sequence"/>
</dbReference>
<reference evidence="2" key="1">
    <citation type="submission" date="2022-07" db="EMBL/GenBank/DDBJ databases">
        <title>Genome Sequence of Xylaria arbuscula.</title>
        <authorList>
            <person name="Buettner E."/>
        </authorList>
    </citation>
    <scope>NUCLEOTIDE SEQUENCE</scope>
    <source>
        <strain evidence="2">VT107</strain>
    </source>
</reference>